<proteinExistence type="predicted"/>
<protein>
    <recommendedName>
        <fullName evidence="3">Lipoprotein</fullName>
    </recommendedName>
</protein>
<reference evidence="2" key="1">
    <citation type="submission" date="2016-04" db="EMBL/GenBank/DDBJ databases">
        <authorList>
            <person name="Chen L."/>
            <person name="Zhuang W."/>
            <person name="Wang G."/>
        </authorList>
    </citation>
    <scope>NUCLEOTIDE SEQUENCE [LARGE SCALE GENOMIC DNA]</scope>
    <source>
        <strain evidence="2">17621</strain>
    </source>
</reference>
<dbReference type="AlphaFoldDB" id="A0A1V9ENZ1"/>
<comment type="caution">
    <text evidence="1">The sequence shown here is derived from an EMBL/GenBank/DDBJ whole genome shotgun (WGS) entry which is preliminary data.</text>
</comment>
<dbReference type="EMBL" id="LVXG01000021">
    <property type="protein sequence ID" value="OQP47847.1"/>
    <property type="molecule type" value="Genomic_DNA"/>
</dbReference>
<keyword evidence="2" id="KW-1185">Reference proteome</keyword>
<evidence type="ECO:0000313" key="1">
    <source>
        <dbReference type="EMBL" id="OQP47847.1"/>
    </source>
</evidence>
<dbReference type="PROSITE" id="PS51257">
    <property type="entry name" value="PROKAR_LIPOPROTEIN"/>
    <property type="match status" value="1"/>
</dbReference>
<sequence length="204" mass="23738">MKLFFYLIFLTCIGISCKTKSSDKIEYFKTLVTDTMKLMPYNEIDISKVRTKEFNLPEIYKGVDSFELRIWISSMTIPDFATILRYSDSQWVAHKYTYFENGNILDSLIIKRINLPDSIGNLVSYLSDSAVLMLPSQHKIPGFVDNVADGQTCTIEISTKTFYKALHYHCPEHFSDSYNKKFMEIVMFLNTCLHFYYPLCLPTT</sequence>
<dbReference type="RefSeq" id="WP_081200710.1">
    <property type="nucleotide sequence ID" value="NZ_FOCZ01000024.1"/>
</dbReference>
<organism evidence="1 2">
    <name type="scientific">Niastella yeongjuensis</name>
    <dbReference type="NCBI Taxonomy" id="354355"/>
    <lineage>
        <taxon>Bacteria</taxon>
        <taxon>Pseudomonadati</taxon>
        <taxon>Bacteroidota</taxon>
        <taxon>Chitinophagia</taxon>
        <taxon>Chitinophagales</taxon>
        <taxon>Chitinophagaceae</taxon>
        <taxon>Niastella</taxon>
    </lineage>
</organism>
<name>A0A1V9ENZ1_9BACT</name>
<evidence type="ECO:0008006" key="3">
    <source>
        <dbReference type="Google" id="ProtNLM"/>
    </source>
</evidence>
<gene>
    <name evidence="1" type="ORF">A4H97_30520</name>
</gene>
<accession>A0A1V9ENZ1</accession>
<evidence type="ECO:0000313" key="2">
    <source>
        <dbReference type="Proteomes" id="UP000192610"/>
    </source>
</evidence>
<dbReference type="Proteomes" id="UP000192610">
    <property type="component" value="Unassembled WGS sequence"/>
</dbReference>